<dbReference type="PANTHER" id="PTHR39385:SF2">
    <property type="entry name" value="SLIT-LIKE 3 PROTEIN"/>
    <property type="match status" value="1"/>
</dbReference>
<dbReference type="OrthoDB" id="5834526at2759"/>
<gene>
    <name evidence="2" type="ORF">CAMP_LOCUS15281</name>
</gene>
<dbReference type="PANTHER" id="PTHR39385">
    <property type="entry name" value="PROTEIN CBG20422"/>
    <property type="match status" value="1"/>
</dbReference>
<comment type="caution">
    <text evidence="2">The sequence shown here is derived from an EMBL/GenBank/DDBJ whole genome shotgun (WGS) entry which is preliminary data.</text>
</comment>
<dbReference type="Proteomes" id="UP001152747">
    <property type="component" value="Unassembled WGS sequence"/>
</dbReference>
<dbReference type="AlphaFoldDB" id="A0A9P1IX51"/>
<dbReference type="InterPro" id="IPR032675">
    <property type="entry name" value="LRR_dom_sf"/>
</dbReference>
<keyword evidence="1" id="KW-0732">Signal</keyword>
<proteinExistence type="predicted"/>
<dbReference type="Gene3D" id="3.80.10.10">
    <property type="entry name" value="Ribonuclease Inhibitor"/>
    <property type="match status" value="1"/>
</dbReference>
<feature type="chain" id="PRO_5040272093" evidence="1">
    <location>
        <begin position="17"/>
        <end position="183"/>
    </location>
</feature>
<keyword evidence="3" id="KW-1185">Reference proteome</keyword>
<evidence type="ECO:0000313" key="3">
    <source>
        <dbReference type="Proteomes" id="UP001152747"/>
    </source>
</evidence>
<sequence length="183" mass="21582">MKPFLVIFIFFAVANAYVFDCLDKCECDTNKEVIHCDDEGRTKLVFPNNERLRGFSVISLSFNNIIRLPDEKSILDKFPDVEKIDVERNPGFDCASLKNYEKIEILSDCSKSLEDILRVPKILRPTRECDFGCRVRNGFGNFQKYLVNLWETMKEKYRNFNLNDTLQHIQQFFTDTFSRFRGF</sequence>
<protein>
    <submittedName>
        <fullName evidence="2">Uncharacterized protein</fullName>
    </submittedName>
</protein>
<accession>A0A9P1IX51</accession>
<evidence type="ECO:0000313" key="2">
    <source>
        <dbReference type="EMBL" id="CAI5452644.1"/>
    </source>
</evidence>
<organism evidence="2 3">
    <name type="scientific">Caenorhabditis angaria</name>
    <dbReference type="NCBI Taxonomy" id="860376"/>
    <lineage>
        <taxon>Eukaryota</taxon>
        <taxon>Metazoa</taxon>
        <taxon>Ecdysozoa</taxon>
        <taxon>Nematoda</taxon>
        <taxon>Chromadorea</taxon>
        <taxon>Rhabditida</taxon>
        <taxon>Rhabditina</taxon>
        <taxon>Rhabditomorpha</taxon>
        <taxon>Rhabditoidea</taxon>
        <taxon>Rhabditidae</taxon>
        <taxon>Peloderinae</taxon>
        <taxon>Caenorhabditis</taxon>
    </lineage>
</organism>
<evidence type="ECO:0000256" key="1">
    <source>
        <dbReference type="SAM" id="SignalP"/>
    </source>
</evidence>
<reference evidence="2" key="1">
    <citation type="submission" date="2022-11" db="EMBL/GenBank/DDBJ databases">
        <authorList>
            <person name="Kikuchi T."/>
        </authorList>
    </citation>
    <scope>NUCLEOTIDE SEQUENCE</scope>
    <source>
        <strain evidence="2">PS1010</strain>
    </source>
</reference>
<name>A0A9P1IX51_9PELO</name>
<feature type="signal peptide" evidence="1">
    <location>
        <begin position="1"/>
        <end position="16"/>
    </location>
</feature>
<dbReference type="EMBL" id="CANHGI010000005">
    <property type="protein sequence ID" value="CAI5452644.1"/>
    <property type="molecule type" value="Genomic_DNA"/>
</dbReference>